<dbReference type="AlphaFoldDB" id="A0A837RDC3"/>
<dbReference type="Proteomes" id="UP000051020">
    <property type="component" value="Unassembled WGS sequence"/>
</dbReference>
<dbReference type="PANTHER" id="PTHR10000:SF53">
    <property type="entry name" value="5-AMINO-6-(5-PHOSPHO-D-RIBITYLAMINO)URACIL PHOSPHATASE YBJI-RELATED"/>
    <property type="match status" value="1"/>
</dbReference>
<organism evidence="1 2">
    <name type="scientific">Lactiplantibacillus pentosus DSM 20314</name>
    <dbReference type="NCBI Taxonomy" id="1423791"/>
    <lineage>
        <taxon>Bacteria</taxon>
        <taxon>Bacillati</taxon>
        <taxon>Bacillota</taxon>
        <taxon>Bacilli</taxon>
        <taxon>Lactobacillales</taxon>
        <taxon>Lactobacillaceae</taxon>
        <taxon>Lactiplantibacillus</taxon>
    </lineage>
</organism>
<dbReference type="InterPro" id="IPR006379">
    <property type="entry name" value="HAD-SF_hydro_IIB"/>
</dbReference>
<dbReference type="CDD" id="cd07518">
    <property type="entry name" value="HAD_YbiV-Like"/>
    <property type="match status" value="1"/>
</dbReference>
<dbReference type="InterPro" id="IPR000150">
    <property type="entry name" value="Cof"/>
</dbReference>
<dbReference type="GO" id="GO:0016791">
    <property type="term" value="F:phosphatase activity"/>
    <property type="evidence" value="ECO:0007669"/>
    <property type="project" value="TreeGrafter"/>
</dbReference>
<dbReference type="NCBIfam" id="TIGR00099">
    <property type="entry name" value="Cof-subfamily"/>
    <property type="match status" value="1"/>
</dbReference>
<evidence type="ECO:0000313" key="1">
    <source>
        <dbReference type="EMBL" id="KRK25962.1"/>
    </source>
</evidence>
<dbReference type="EMBL" id="AZCU01000005">
    <property type="protein sequence ID" value="KRK25962.1"/>
    <property type="molecule type" value="Genomic_DNA"/>
</dbReference>
<dbReference type="GO" id="GO:0005829">
    <property type="term" value="C:cytosol"/>
    <property type="evidence" value="ECO:0007669"/>
    <property type="project" value="TreeGrafter"/>
</dbReference>
<dbReference type="Gene3D" id="3.40.50.1000">
    <property type="entry name" value="HAD superfamily/HAD-like"/>
    <property type="match status" value="1"/>
</dbReference>
<reference evidence="1 2" key="1">
    <citation type="journal article" date="2015" name="Genome Announc.">
        <title>Expanding the biotechnology potential of lactobacilli through comparative genomics of 213 strains and associated genera.</title>
        <authorList>
            <person name="Sun Z."/>
            <person name="Harris H.M."/>
            <person name="McCann A."/>
            <person name="Guo C."/>
            <person name="Argimon S."/>
            <person name="Zhang W."/>
            <person name="Yang X."/>
            <person name="Jeffery I.B."/>
            <person name="Cooney J.C."/>
            <person name="Kagawa T.F."/>
            <person name="Liu W."/>
            <person name="Song Y."/>
            <person name="Salvetti E."/>
            <person name="Wrobel A."/>
            <person name="Rasinkangas P."/>
            <person name="Parkhill J."/>
            <person name="Rea M.C."/>
            <person name="O'Sullivan O."/>
            <person name="Ritari J."/>
            <person name="Douillard F.P."/>
            <person name="Paul Ross R."/>
            <person name="Yang R."/>
            <person name="Briner A.E."/>
            <person name="Felis G.E."/>
            <person name="de Vos W.M."/>
            <person name="Barrangou R."/>
            <person name="Klaenhammer T.R."/>
            <person name="Caufield P.W."/>
            <person name="Cui Y."/>
            <person name="Zhang H."/>
            <person name="O'Toole P.W."/>
        </authorList>
    </citation>
    <scope>NUCLEOTIDE SEQUENCE [LARGE SCALE GENOMIC DNA]</scope>
    <source>
        <strain evidence="1 2">DSM 20314</strain>
    </source>
</reference>
<dbReference type="NCBIfam" id="TIGR01484">
    <property type="entry name" value="HAD-SF-IIB"/>
    <property type="match status" value="1"/>
</dbReference>
<dbReference type="PROSITE" id="PS01229">
    <property type="entry name" value="COF_2"/>
    <property type="match status" value="1"/>
</dbReference>
<dbReference type="InterPro" id="IPR036412">
    <property type="entry name" value="HAD-like_sf"/>
</dbReference>
<dbReference type="InterPro" id="IPR023214">
    <property type="entry name" value="HAD_sf"/>
</dbReference>
<gene>
    <name evidence="1" type="ORF">FD24_GL002729</name>
</gene>
<sequence length="274" mass="29649">MNRVAIKLIATDLNGTLLHQDQQFDRARFKRVLASLKSIGVSLVLSSGNQYAHLQQLFHDVMADNLIVVAENGASIYAQDQLIFDGSLSAKQQRQFVTVDRQQPLFKQAYVILVGSHGSYTETGAPAKLVAMARQFYDNLALVDDLAKVRDTIKKISIATRPEAAASLVTQANDYFAGQLKAHDSGYGVVDLVAQNVGKLPAIQFLATKMGLTADNIMAFGDGDNDVPLLQYATHSFAMSNAPAAIQAAAKHVTTVDNEHDGVLATIEAQLLNH</sequence>
<dbReference type="GO" id="GO:0000287">
    <property type="term" value="F:magnesium ion binding"/>
    <property type="evidence" value="ECO:0007669"/>
    <property type="project" value="TreeGrafter"/>
</dbReference>
<proteinExistence type="predicted"/>
<dbReference type="Pfam" id="PF08282">
    <property type="entry name" value="Hydrolase_3"/>
    <property type="match status" value="1"/>
</dbReference>
<evidence type="ECO:0000313" key="2">
    <source>
        <dbReference type="Proteomes" id="UP000051020"/>
    </source>
</evidence>
<accession>A0A837RDC3</accession>
<comment type="caution">
    <text evidence="1">The sequence shown here is derived from an EMBL/GenBank/DDBJ whole genome shotgun (WGS) entry which is preliminary data.</text>
</comment>
<dbReference type="Gene3D" id="3.30.1240.10">
    <property type="match status" value="1"/>
</dbReference>
<dbReference type="SUPFAM" id="SSF56784">
    <property type="entry name" value="HAD-like"/>
    <property type="match status" value="1"/>
</dbReference>
<protein>
    <submittedName>
        <fullName evidence="1">Sugar-phosphatase</fullName>
    </submittedName>
</protein>
<dbReference type="PANTHER" id="PTHR10000">
    <property type="entry name" value="PHOSPHOSERINE PHOSPHATASE"/>
    <property type="match status" value="1"/>
</dbReference>
<name>A0A837RDC3_LACPE</name>